<dbReference type="CDD" id="cd08414">
    <property type="entry name" value="PBP2_LTTR_aromatics_like"/>
    <property type="match status" value="1"/>
</dbReference>
<evidence type="ECO:0000256" key="2">
    <source>
        <dbReference type="ARBA" id="ARBA00023015"/>
    </source>
</evidence>
<dbReference type="PANTHER" id="PTHR30346:SF0">
    <property type="entry name" value="HCA OPERON TRANSCRIPTIONAL ACTIVATOR HCAR"/>
    <property type="match status" value="1"/>
</dbReference>
<accession>A0ABU5H6X4</accession>
<comment type="similarity">
    <text evidence="1">Belongs to the LysR transcriptional regulatory family.</text>
</comment>
<evidence type="ECO:0000259" key="5">
    <source>
        <dbReference type="PROSITE" id="PS50931"/>
    </source>
</evidence>
<evidence type="ECO:0000313" key="7">
    <source>
        <dbReference type="Proteomes" id="UP001291309"/>
    </source>
</evidence>
<evidence type="ECO:0000256" key="4">
    <source>
        <dbReference type="ARBA" id="ARBA00023163"/>
    </source>
</evidence>
<dbReference type="InterPro" id="IPR036390">
    <property type="entry name" value="WH_DNA-bd_sf"/>
</dbReference>
<evidence type="ECO:0000313" key="6">
    <source>
        <dbReference type="EMBL" id="MDY7227845.1"/>
    </source>
</evidence>
<dbReference type="RefSeq" id="WP_321546575.1">
    <property type="nucleotide sequence ID" value="NZ_JAXIVS010000005.1"/>
</dbReference>
<organism evidence="6 7">
    <name type="scientific">Hyalangium rubrum</name>
    <dbReference type="NCBI Taxonomy" id="3103134"/>
    <lineage>
        <taxon>Bacteria</taxon>
        <taxon>Pseudomonadati</taxon>
        <taxon>Myxococcota</taxon>
        <taxon>Myxococcia</taxon>
        <taxon>Myxococcales</taxon>
        <taxon>Cystobacterineae</taxon>
        <taxon>Archangiaceae</taxon>
        <taxon>Hyalangium</taxon>
    </lineage>
</organism>
<evidence type="ECO:0000256" key="3">
    <source>
        <dbReference type="ARBA" id="ARBA00023125"/>
    </source>
</evidence>
<protein>
    <submittedName>
        <fullName evidence="6">LysR family transcriptional regulator</fullName>
    </submittedName>
</protein>
<dbReference type="EMBL" id="JAXIVS010000005">
    <property type="protein sequence ID" value="MDY7227845.1"/>
    <property type="molecule type" value="Genomic_DNA"/>
</dbReference>
<dbReference type="Gene3D" id="3.40.190.10">
    <property type="entry name" value="Periplasmic binding protein-like II"/>
    <property type="match status" value="2"/>
</dbReference>
<keyword evidence="2" id="KW-0805">Transcription regulation</keyword>
<dbReference type="SUPFAM" id="SSF53850">
    <property type="entry name" value="Periplasmic binding protein-like II"/>
    <property type="match status" value="1"/>
</dbReference>
<reference evidence="6 7" key="1">
    <citation type="submission" date="2023-12" db="EMBL/GenBank/DDBJ databases">
        <title>the genome sequence of Hyalangium sp. s54d21.</title>
        <authorList>
            <person name="Zhang X."/>
        </authorList>
    </citation>
    <scope>NUCLEOTIDE SEQUENCE [LARGE SCALE GENOMIC DNA]</scope>
    <source>
        <strain evidence="7">s54d21</strain>
    </source>
</reference>
<comment type="caution">
    <text evidence="6">The sequence shown here is derived from an EMBL/GenBank/DDBJ whole genome shotgun (WGS) entry which is preliminary data.</text>
</comment>
<dbReference type="InterPro" id="IPR000847">
    <property type="entry name" value="LysR_HTH_N"/>
</dbReference>
<dbReference type="Proteomes" id="UP001291309">
    <property type="component" value="Unassembled WGS sequence"/>
</dbReference>
<gene>
    <name evidence="6" type="ORF">SYV04_15625</name>
</gene>
<name>A0ABU5H6X4_9BACT</name>
<keyword evidence="7" id="KW-1185">Reference proteome</keyword>
<keyword evidence="3" id="KW-0238">DNA-binding</keyword>
<dbReference type="InterPro" id="IPR036388">
    <property type="entry name" value="WH-like_DNA-bd_sf"/>
</dbReference>
<dbReference type="SUPFAM" id="SSF46785">
    <property type="entry name" value="Winged helix' DNA-binding domain"/>
    <property type="match status" value="1"/>
</dbReference>
<sequence>MEFRQLQLFVAVAEELHFGRAAARVGMAQPPFSQQIRKLEAGLGVELLTRTSRHVALTSAGSRFLEDARELLARRAEVISTVRRAAQGETGTLRVGFGASSAFGILPRIVLRFRSRFPEVKLELDDREKLDIGVALSTGELDLAIVRAPFRHEGVTVEQLLRERFVLALPARHPRARQKAVALASLASEPFILFPRHSAPGLHDTITSLCLGAGFSPFIHQEASSWPSVVGMVQAGLGITIAPMSAQAMRPKGVVFRELSGGSGWAELAVAFRGPQLMPAAAHFRAIAHETVTLPLFISNFRQHANPGKYIRAQ</sequence>
<dbReference type="Gene3D" id="1.10.10.10">
    <property type="entry name" value="Winged helix-like DNA-binding domain superfamily/Winged helix DNA-binding domain"/>
    <property type="match status" value="1"/>
</dbReference>
<dbReference type="Pfam" id="PF00126">
    <property type="entry name" value="HTH_1"/>
    <property type="match status" value="1"/>
</dbReference>
<keyword evidence="4" id="KW-0804">Transcription</keyword>
<proteinExistence type="inferred from homology"/>
<feature type="domain" description="HTH lysR-type" evidence="5">
    <location>
        <begin position="1"/>
        <end position="58"/>
    </location>
</feature>
<dbReference type="PROSITE" id="PS50931">
    <property type="entry name" value="HTH_LYSR"/>
    <property type="match status" value="1"/>
</dbReference>
<dbReference type="PRINTS" id="PR00039">
    <property type="entry name" value="HTHLYSR"/>
</dbReference>
<dbReference type="InterPro" id="IPR005119">
    <property type="entry name" value="LysR_subst-bd"/>
</dbReference>
<dbReference type="Pfam" id="PF03466">
    <property type="entry name" value="LysR_substrate"/>
    <property type="match status" value="1"/>
</dbReference>
<dbReference type="PANTHER" id="PTHR30346">
    <property type="entry name" value="TRANSCRIPTIONAL DUAL REGULATOR HCAR-RELATED"/>
    <property type="match status" value="1"/>
</dbReference>
<evidence type="ECO:0000256" key="1">
    <source>
        <dbReference type="ARBA" id="ARBA00009437"/>
    </source>
</evidence>